<proteinExistence type="predicted"/>
<dbReference type="EMBL" id="JARKHS020029293">
    <property type="protein sequence ID" value="KAK8763471.1"/>
    <property type="molecule type" value="Genomic_DNA"/>
</dbReference>
<dbReference type="Proteomes" id="UP001321473">
    <property type="component" value="Unassembled WGS sequence"/>
</dbReference>
<gene>
    <name evidence="2" type="ORF">V5799_033922</name>
</gene>
<keyword evidence="3" id="KW-1185">Reference proteome</keyword>
<accession>A0AAQ4DLY1</accession>
<sequence length="84" mass="9119">MSRSGARRSRRGSRCVRRSATARARRCRCRTGSRRRCTLRAARGESSDGLDAAHAPGLGGQCLSSAASWQSGSPSQRHVFGMQR</sequence>
<feature type="region of interest" description="Disordered" evidence="1">
    <location>
        <begin position="1"/>
        <end position="23"/>
    </location>
</feature>
<name>A0AAQ4DLY1_AMBAM</name>
<evidence type="ECO:0000313" key="3">
    <source>
        <dbReference type="Proteomes" id="UP001321473"/>
    </source>
</evidence>
<feature type="compositionally biased region" description="Low complexity" evidence="1">
    <location>
        <begin position="64"/>
        <end position="76"/>
    </location>
</feature>
<organism evidence="2 3">
    <name type="scientific">Amblyomma americanum</name>
    <name type="common">Lone star tick</name>
    <dbReference type="NCBI Taxonomy" id="6943"/>
    <lineage>
        <taxon>Eukaryota</taxon>
        <taxon>Metazoa</taxon>
        <taxon>Ecdysozoa</taxon>
        <taxon>Arthropoda</taxon>
        <taxon>Chelicerata</taxon>
        <taxon>Arachnida</taxon>
        <taxon>Acari</taxon>
        <taxon>Parasitiformes</taxon>
        <taxon>Ixodida</taxon>
        <taxon>Ixodoidea</taxon>
        <taxon>Ixodidae</taxon>
        <taxon>Amblyomminae</taxon>
        <taxon>Amblyomma</taxon>
    </lineage>
</organism>
<evidence type="ECO:0000256" key="1">
    <source>
        <dbReference type="SAM" id="MobiDB-lite"/>
    </source>
</evidence>
<feature type="compositionally biased region" description="Basic residues" evidence="1">
    <location>
        <begin position="1"/>
        <end position="17"/>
    </location>
</feature>
<reference evidence="2 3" key="1">
    <citation type="journal article" date="2023" name="Arcadia Sci">
        <title>De novo assembly of a long-read Amblyomma americanum tick genome.</title>
        <authorList>
            <person name="Chou S."/>
            <person name="Poskanzer K.E."/>
            <person name="Rollins M."/>
            <person name="Thuy-Boun P.S."/>
        </authorList>
    </citation>
    <scope>NUCLEOTIDE SEQUENCE [LARGE SCALE GENOMIC DNA]</scope>
    <source>
        <strain evidence="2">F_SG_1</strain>
        <tissue evidence="2">Salivary glands</tissue>
    </source>
</reference>
<protein>
    <submittedName>
        <fullName evidence="2">Uncharacterized protein</fullName>
    </submittedName>
</protein>
<comment type="caution">
    <text evidence="2">The sequence shown here is derived from an EMBL/GenBank/DDBJ whole genome shotgun (WGS) entry which is preliminary data.</text>
</comment>
<evidence type="ECO:0000313" key="2">
    <source>
        <dbReference type="EMBL" id="KAK8763471.1"/>
    </source>
</evidence>
<feature type="region of interest" description="Disordered" evidence="1">
    <location>
        <begin position="64"/>
        <end position="84"/>
    </location>
</feature>
<dbReference type="AlphaFoldDB" id="A0AAQ4DLY1"/>